<dbReference type="AlphaFoldDB" id="A0A2M8VZR3"/>
<dbReference type="EMBL" id="PGTX01000001">
    <property type="protein sequence ID" value="PJI83334.1"/>
    <property type="molecule type" value="Genomic_DNA"/>
</dbReference>
<dbReference type="PANTHER" id="PTHR34060:SF1">
    <property type="entry name" value="POLYKETIDE CYCLASE _ DEHYDRASE AND LIPID TRANSPORT PROTEIN"/>
    <property type="match status" value="1"/>
</dbReference>
<feature type="chain" id="PRO_5014896158" evidence="2">
    <location>
        <begin position="18"/>
        <end position="187"/>
    </location>
</feature>
<evidence type="ECO:0000256" key="1">
    <source>
        <dbReference type="ARBA" id="ARBA00008918"/>
    </source>
</evidence>
<dbReference type="OrthoDB" id="9132148at2"/>
<evidence type="ECO:0000259" key="3">
    <source>
        <dbReference type="Pfam" id="PF03364"/>
    </source>
</evidence>
<dbReference type="Gene3D" id="3.30.530.20">
    <property type="match status" value="1"/>
</dbReference>
<proteinExistence type="inferred from homology"/>
<gene>
    <name evidence="4" type="ORF">B0G85_0731</name>
</gene>
<dbReference type="RefSeq" id="WP_100379045.1">
    <property type="nucleotide sequence ID" value="NZ_CBCSBW010000001.1"/>
</dbReference>
<dbReference type="InterPro" id="IPR005031">
    <property type="entry name" value="COQ10_START"/>
</dbReference>
<organism evidence="4 5">
    <name type="scientific">Polynucleobacter brandtiae</name>
    <dbReference type="NCBI Taxonomy" id="1938816"/>
    <lineage>
        <taxon>Bacteria</taxon>
        <taxon>Pseudomonadati</taxon>
        <taxon>Pseudomonadota</taxon>
        <taxon>Betaproteobacteria</taxon>
        <taxon>Burkholderiales</taxon>
        <taxon>Burkholderiaceae</taxon>
        <taxon>Polynucleobacter</taxon>
    </lineage>
</organism>
<comment type="caution">
    <text evidence="4">The sequence shown here is derived from an EMBL/GenBank/DDBJ whole genome shotgun (WGS) entry which is preliminary data.</text>
</comment>
<dbReference type="Proteomes" id="UP000229366">
    <property type="component" value="Unassembled WGS sequence"/>
</dbReference>
<evidence type="ECO:0000313" key="4">
    <source>
        <dbReference type="EMBL" id="PJI83334.1"/>
    </source>
</evidence>
<dbReference type="PANTHER" id="PTHR34060">
    <property type="entry name" value="POLYKETIDE CYCLASE / DEHYDRASE AND LIPID TRANSPORT PROTEIN"/>
    <property type="match status" value="1"/>
</dbReference>
<accession>A0A2M8VZR3</accession>
<dbReference type="Pfam" id="PF03364">
    <property type="entry name" value="Polyketide_cyc"/>
    <property type="match status" value="1"/>
</dbReference>
<feature type="signal peptide" evidence="2">
    <location>
        <begin position="1"/>
        <end position="17"/>
    </location>
</feature>
<sequence>MKWLLSLLVLIHFSDLAQSTSSSFDVDVDVSRVGKNLKVQASYRLPISLCAAYQFLTDYDGARNIPGIIESKVISRARSKVQVERLVQERILFIPINIRSVVEYSELPNRGLDFEQISGDNNFYKGTWRLTDEGKKILFQYQSLVEPNSVMPNIVIEYFIENSIQSRFEKMAENAYQFAQKSILSCK</sequence>
<feature type="domain" description="Coenzyme Q-binding protein COQ10 START" evidence="3">
    <location>
        <begin position="46"/>
        <end position="162"/>
    </location>
</feature>
<comment type="similarity">
    <text evidence="1">Belongs to the ribosome association toxin RatA family.</text>
</comment>
<name>A0A2M8VZR3_9BURK</name>
<reference evidence="4 5" key="1">
    <citation type="submission" date="2017-11" db="EMBL/GenBank/DDBJ databases">
        <title>Genomic Encyclopedia of Type Strains, Phase III (KMG-III): the genomes of soil and plant-associated and newly described type strains.</title>
        <authorList>
            <person name="Whitman W."/>
        </authorList>
    </citation>
    <scope>NUCLEOTIDE SEQUENCE [LARGE SCALE GENOMIC DNA]</scope>
    <source>
        <strain evidence="4 5">UB-Domo-W1</strain>
    </source>
</reference>
<keyword evidence="2" id="KW-0732">Signal</keyword>
<protein>
    <submittedName>
        <fullName evidence="4">Polyketide cyclase/dehydrase/lipid transport protein</fullName>
    </submittedName>
</protein>
<evidence type="ECO:0000313" key="5">
    <source>
        <dbReference type="Proteomes" id="UP000229366"/>
    </source>
</evidence>
<evidence type="ECO:0000256" key="2">
    <source>
        <dbReference type="SAM" id="SignalP"/>
    </source>
</evidence>
<dbReference type="SUPFAM" id="SSF55961">
    <property type="entry name" value="Bet v1-like"/>
    <property type="match status" value="1"/>
</dbReference>
<keyword evidence="5" id="KW-1185">Reference proteome</keyword>
<dbReference type="InterPro" id="IPR023393">
    <property type="entry name" value="START-like_dom_sf"/>
</dbReference>